<feature type="region of interest" description="Disordered" evidence="1">
    <location>
        <begin position="63"/>
        <end position="94"/>
    </location>
</feature>
<keyword evidence="3" id="KW-1185">Reference proteome</keyword>
<evidence type="ECO:0000313" key="2">
    <source>
        <dbReference type="EMBL" id="ORY89916.1"/>
    </source>
</evidence>
<dbReference type="InParanoid" id="A0A1X2GZF1"/>
<sequence length="102" mass="11399">MGNVKFGVPPLVTAITPWATTVHSARERLFENAAALQPRTEDFLGHLLSRCIDESSAGSLLVTRRSSAETRRSQYINNPSTYTNKDQGPDRTRTNIGHFSYF</sequence>
<dbReference type="AlphaFoldDB" id="A0A1X2GZF1"/>
<dbReference type="EMBL" id="MCGN01000013">
    <property type="protein sequence ID" value="ORY89916.1"/>
    <property type="molecule type" value="Genomic_DNA"/>
</dbReference>
<gene>
    <name evidence="2" type="ORF">BCR43DRAFT_509124</name>
</gene>
<feature type="compositionally biased region" description="Polar residues" evidence="1">
    <location>
        <begin position="73"/>
        <end position="86"/>
    </location>
</feature>
<reference evidence="2 3" key="1">
    <citation type="submission" date="2016-07" db="EMBL/GenBank/DDBJ databases">
        <title>Pervasive Adenine N6-methylation of Active Genes in Fungi.</title>
        <authorList>
            <consortium name="DOE Joint Genome Institute"/>
            <person name="Mondo S.J."/>
            <person name="Dannebaum R.O."/>
            <person name="Kuo R.C."/>
            <person name="Labutti K."/>
            <person name="Haridas S."/>
            <person name="Kuo A."/>
            <person name="Salamov A."/>
            <person name="Ahrendt S.R."/>
            <person name="Lipzen A."/>
            <person name="Sullivan W."/>
            <person name="Andreopoulos W.B."/>
            <person name="Clum A."/>
            <person name="Lindquist E."/>
            <person name="Daum C."/>
            <person name="Ramamoorthy G.K."/>
            <person name="Gryganskyi A."/>
            <person name="Culley D."/>
            <person name="Magnuson J.K."/>
            <person name="James T.Y."/>
            <person name="O'Malley M.A."/>
            <person name="Stajich J.E."/>
            <person name="Spatafora J.W."/>
            <person name="Visel A."/>
            <person name="Grigoriev I.V."/>
        </authorList>
    </citation>
    <scope>NUCLEOTIDE SEQUENCE [LARGE SCALE GENOMIC DNA]</scope>
    <source>
        <strain evidence="2 3">NRRL 2496</strain>
    </source>
</reference>
<organism evidence="2 3">
    <name type="scientific">Syncephalastrum racemosum</name>
    <name type="common">Filamentous fungus</name>
    <dbReference type="NCBI Taxonomy" id="13706"/>
    <lineage>
        <taxon>Eukaryota</taxon>
        <taxon>Fungi</taxon>
        <taxon>Fungi incertae sedis</taxon>
        <taxon>Mucoromycota</taxon>
        <taxon>Mucoromycotina</taxon>
        <taxon>Mucoromycetes</taxon>
        <taxon>Mucorales</taxon>
        <taxon>Syncephalastraceae</taxon>
        <taxon>Syncephalastrum</taxon>
    </lineage>
</organism>
<protein>
    <submittedName>
        <fullName evidence="2">Uncharacterized protein</fullName>
    </submittedName>
</protein>
<evidence type="ECO:0000256" key="1">
    <source>
        <dbReference type="SAM" id="MobiDB-lite"/>
    </source>
</evidence>
<accession>A0A1X2GZF1</accession>
<evidence type="ECO:0000313" key="3">
    <source>
        <dbReference type="Proteomes" id="UP000242180"/>
    </source>
</evidence>
<comment type="caution">
    <text evidence="2">The sequence shown here is derived from an EMBL/GenBank/DDBJ whole genome shotgun (WGS) entry which is preliminary data.</text>
</comment>
<proteinExistence type="predicted"/>
<dbReference type="Proteomes" id="UP000242180">
    <property type="component" value="Unassembled WGS sequence"/>
</dbReference>
<name>A0A1X2GZF1_SYNRA</name>